<keyword evidence="2" id="KW-0812">Transmembrane</keyword>
<dbReference type="Proteomes" id="UP000236178">
    <property type="component" value="Unassembled WGS sequence"/>
</dbReference>
<proteinExistence type="predicted"/>
<keyword evidence="2" id="KW-1133">Transmembrane helix</keyword>
<feature type="region of interest" description="Disordered" evidence="1">
    <location>
        <begin position="375"/>
        <end position="491"/>
    </location>
</feature>
<organism evidence="3 4">
    <name type="scientific">Streptomyces populi</name>
    <dbReference type="NCBI Taxonomy" id="2058924"/>
    <lineage>
        <taxon>Bacteria</taxon>
        <taxon>Bacillati</taxon>
        <taxon>Actinomycetota</taxon>
        <taxon>Actinomycetes</taxon>
        <taxon>Kitasatosporales</taxon>
        <taxon>Streptomycetaceae</taxon>
        <taxon>Streptomyces</taxon>
    </lineage>
</organism>
<dbReference type="EMBL" id="PJOS01000034">
    <property type="protein sequence ID" value="PKT71409.1"/>
    <property type="molecule type" value="Genomic_DNA"/>
</dbReference>
<evidence type="ECO:0000256" key="2">
    <source>
        <dbReference type="SAM" id="Phobius"/>
    </source>
</evidence>
<name>A0A2I0SN87_9ACTN</name>
<evidence type="ECO:0000313" key="4">
    <source>
        <dbReference type="Proteomes" id="UP000236178"/>
    </source>
</evidence>
<feature type="compositionally biased region" description="Low complexity" evidence="1">
    <location>
        <begin position="444"/>
        <end position="471"/>
    </location>
</feature>
<protein>
    <submittedName>
        <fullName evidence="3">Methyl-accepting chemotaxis protein</fullName>
    </submittedName>
</protein>
<evidence type="ECO:0000313" key="3">
    <source>
        <dbReference type="EMBL" id="PKT71409.1"/>
    </source>
</evidence>
<sequence>MIAQSIEELAERPALGTRREELTALAAALRNQDATGLDPWSELDLLAAYARPESLRAAAGAGRGGGHPLWSYAEGVLGALVFVPLMLTWYGLTQASSAYGALTGADPGAASRPFLQLWQSGFEGHLTGAFTFGHVAMSATVAIALLFALVLVHGLRRSALARREEDADRGREELMAALVPVLTRAQLVLNGRRSGSPQRFAAELTEAAVTLRRLGDKAVRVQKDLTSAASAVGDAVRGAERALAGVDTSVKPLETAVGRVEAAVSDGGERVRKALDGVRDVSGEVRLAVQGAGDRVEDSVTVLAASQRAYATGVEVASDVSAQLLGRFGEVAEGTARAVEESQHAVRELTVQSSALRAVADEFARLVAELRADRPPRTALPDLPDQQGRGDRPDRGGRAGAADGHRHGRSTDGGHAPSGDAGRAPSADMGHAPAGQLGRAVEQADAPVDGPGAPADRYGPPAGEPGRAGPRPFGPRREPPQPPPASLTEAR</sequence>
<keyword evidence="2" id="KW-0472">Membrane</keyword>
<evidence type="ECO:0000256" key="1">
    <source>
        <dbReference type="SAM" id="MobiDB-lite"/>
    </source>
</evidence>
<gene>
    <name evidence="3" type="ORF">CW362_18845</name>
</gene>
<feature type="transmembrane region" description="Helical" evidence="2">
    <location>
        <begin position="72"/>
        <end position="92"/>
    </location>
</feature>
<reference evidence="3 4" key="1">
    <citation type="submission" date="2017-12" db="EMBL/GenBank/DDBJ databases">
        <title>Streptomyces populusis sp. nov., a novel endophytic actinobacterium isolated from stems of Populus adenopoda Maxim.</title>
        <authorList>
            <person name="Wang Z."/>
        </authorList>
    </citation>
    <scope>NUCLEOTIDE SEQUENCE [LARGE SCALE GENOMIC DNA]</scope>
    <source>
        <strain evidence="3 4">A249</strain>
    </source>
</reference>
<feature type="compositionally biased region" description="Basic and acidic residues" evidence="1">
    <location>
        <begin position="388"/>
        <end position="412"/>
    </location>
</feature>
<keyword evidence="4" id="KW-1185">Reference proteome</keyword>
<comment type="caution">
    <text evidence="3">The sequence shown here is derived from an EMBL/GenBank/DDBJ whole genome shotgun (WGS) entry which is preliminary data.</text>
</comment>
<dbReference type="OrthoDB" id="3435720at2"/>
<feature type="transmembrane region" description="Helical" evidence="2">
    <location>
        <begin position="135"/>
        <end position="155"/>
    </location>
</feature>
<accession>A0A2I0SN87</accession>
<dbReference type="AlphaFoldDB" id="A0A2I0SN87"/>